<evidence type="ECO:0000256" key="2">
    <source>
        <dbReference type="ARBA" id="ARBA00019671"/>
    </source>
</evidence>
<dbReference type="OMA" id="MERSAGM"/>
<dbReference type="InterPro" id="IPR042495">
    <property type="entry name" value="PDGFRL"/>
</dbReference>
<dbReference type="AlphaFoldDB" id="A0A087ZD26"/>
<evidence type="ECO:0000313" key="5">
    <source>
        <dbReference type="Proteomes" id="UP000000673"/>
    </source>
</evidence>
<dbReference type="SMART" id="SM00409">
    <property type="entry name" value="IG"/>
    <property type="match status" value="2"/>
</dbReference>
<dbReference type="PROSITE" id="PS50835">
    <property type="entry name" value="IG_LIKE"/>
    <property type="match status" value="1"/>
</dbReference>
<comment type="subunit">
    <text evidence="1">Forms a complex composed of PDGFRL, TNK2 and GRB2.</text>
</comment>
<dbReference type="Pfam" id="PF13927">
    <property type="entry name" value="Ig_3"/>
    <property type="match status" value="1"/>
</dbReference>
<keyword evidence="5" id="KW-1185">Reference proteome</keyword>
<organism evidence="4 5">
    <name type="scientific">Anopheles darlingi</name>
    <name type="common">Mosquito</name>
    <dbReference type="NCBI Taxonomy" id="43151"/>
    <lineage>
        <taxon>Eukaryota</taxon>
        <taxon>Metazoa</taxon>
        <taxon>Ecdysozoa</taxon>
        <taxon>Arthropoda</taxon>
        <taxon>Hexapoda</taxon>
        <taxon>Insecta</taxon>
        <taxon>Pterygota</taxon>
        <taxon>Neoptera</taxon>
        <taxon>Endopterygota</taxon>
        <taxon>Diptera</taxon>
        <taxon>Nematocera</taxon>
        <taxon>Culicoidea</taxon>
        <taxon>Culicidae</taxon>
        <taxon>Anophelinae</taxon>
        <taxon>Anopheles</taxon>
    </lineage>
</organism>
<reference evidence="5" key="1">
    <citation type="journal article" date="2010" name="BMC Genomics">
        <title>Combination of measures distinguishes pre-miRNAs from other stem-loops in the genome of the newly sequenced Anopheles darlingi.</title>
        <authorList>
            <person name="Mendes N.D."/>
            <person name="Freitas A.T."/>
            <person name="Vasconcelos A.T."/>
            <person name="Sagot M.F."/>
        </authorList>
    </citation>
    <scope>NUCLEOTIDE SEQUENCE</scope>
</reference>
<dbReference type="Proteomes" id="UP000000673">
    <property type="component" value="Unassembled WGS sequence"/>
</dbReference>
<protein>
    <recommendedName>
        <fullName evidence="2">Platelet-derived growth factor receptor-like protein</fullName>
    </recommendedName>
</protein>
<feature type="domain" description="Ig-like" evidence="3">
    <location>
        <begin position="138"/>
        <end position="237"/>
    </location>
</feature>
<dbReference type="Pfam" id="PF07679">
    <property type="entry name" value="I-set"/>
    <property type="match status" value="1"/>
</dbReference>
<sequence length="413" mass="47526">MQYGSILTITNASAATVGRYYCVESEKSEEDMDEMIKQEFATSVYVFVIDHNQPLVPVNYQTMKRNRGKKFVIPCKPSYPKVNVELCYESGKFCMTKCDPSKGFSIYDETFHTSLEGFVCRCNHAVNHIPKLESVGLPKPSITSDTQGIIPLGKRIRLVCSVTLTPNKQIEMTWKTLPNYQPADKNERIQVGQMIVSPHPELYNRDLATRELIIENATLEDKRTYRCEVSDEQYNINYHSYRVHVRDTSDDYVILNRMTHRAVINRKRNSNGEFKPIDIFVKFRSYPSNITYSWVKDDALLSDSSVDKYHMEQTENYVRLTISDPTVNDTGVYTTVVNAGAATNNFSVQVHVHDKPFVHMESKRTIVGEEVEFLCNVVGYPLPEIRFWYQPCLEVPWDNCSNDHSTSRELNVS</sequence>
<dbReference type="SUPFAM" id="SSF48726">
    <property type="entry name" value="Immunoglobulin"/>
    <property type="match status" value="2"/>
</dbReference>
<dbReference type="PANTHER" id="PTHR15360">
    <property type="entry name" value="PLATELET-DERIVED GROWTH FACTOR RECEPTOR LIKE"/>
    <property type="match status" value="1"/>
</dbReference>
<dbReference type="VEuPathDB" id="VectorBase:ADAC007273"/>
<dbReference type="Gene3D" id="2.60.40.10">
    <property type="entry name" value="Immunoglobulins"/>
    <property type="match status" value="4"/>
</dbReference>
<dbReference type="PANTHER" id="PTHR15360:SF4">
    <property type="entry name" value="PROTEIN KINASE DOMAIN-CONTAINING PROTEIN"/>
    <property type="match status" value="1"/>
</dbReference>
<dbReference type="InterPro" id="IPR013783">
    <property type="entry name" value="Ig-like_fold"/>
</dbReference>
<evidence type="ECO:0000259" key="3">
    <source>
        <dbReference type="PROSITE" id="PS50835"/>
    </source>
</evidence>
<accession>A0A087ZD26</accession>
<evidence type="ECO:0000256" key="1">
    <source>
        <dbReference type="ARBA" id="ARBA00011360"/>
    </source>
</evidence>
<reference evidence="4" key="2">
    <citation type="submission" date="2015-06" db="UniProtKB">
        <authorList>
            <consortium name="EnsemblMetazoa"/>
        </authorList>
    </citation>
    <scope>IDENTIFICATION</scope>
</reference>
<dbReference type="PIRSF" id="PIRSF000615">
    <property type="entry name" value="TyrPK_CSF1-R"/>
    <property type="match status" value="1"/>
</dbReference>
<proteinExistence type="predicted"/>
<dbReference type="InterPro" id="IPR036179">
    <property type="entry name" value="Ig-like_dom_sf"/>
</dbReference>
<evidence type="ECO:0000313" key="4">
    <source>
        <dbReference type="EnsemblMetazoa" id="ADAC007273-PA"/>
    </source>
</evidence>
<dbReference type="InterPro" id="IPR013098">
    <property type="entry name" value="Ig_I-set"/>
</dbReference>
<name>A0A087ZD26_ANODA</name>
<dbReference type="EnsemblMetazoa" id="ADAC007273-RA">
    <property type="protein sequence ID" value="ADAC007273-PA"/>
    <property type="gene ID" value="ADAC007273"/>
</dbReference>
<dbReference type="VEuPathDB" id="VectorBase:ADAR2_011373"/>
<dbReference type="InterPro" id="IPR003599">
    <property type="entry name" value="Ig_sub"/>
</dbReference>
<dbReference type="InterPro" id="IPR007110">
    <property type="entry name" value="Ig-like_dom"/>
</dbReference>